<feature type="chain" id="PRO_5046820398" evidence="5">
    <location>
        <begin position="21"/>
        <end position="367"/>
    </location>
</feature>
<comment type="subcellular location">
    <subcellularLocation>
        <location evidence="1">Cell envelope</location>
    </subcellularLocation>
</comment>
<reference evidence="7 8" key="1">
    <citation type="submission" date="2021-06" db="EMBL/GenBank/DDBJ databases">
        <title>Description of novel taxa of the family Lachnospiraceae.</title>
        <authorList>
            <person name="Chaplin A.V."/>
            <person name="Sokolova S.R."/>
            <person name="Pikina A.P."/>
            <person name="Korzhanova M."/>
            <person name="Belova V."/>
            <person name="Korostin D."/>
            <person name="Efimov B.A."/>
        </authorList>
    </citation>
    <scope>NUCLEOTIDE SEQUENCE [LARGE SCALE GENOMIC DNA]</scope>
    <source>
        <strain evidence="7 8">ASD4241</strain>
    </source>
</reference>
<dbReference type="EMBL" id="JAHQCX010000002">
    <property type="protein sequence ID" value="MBU9725131.1"/>
    <property type="molecule type" value="Genomic_DNA"/>
</dbReference>
<feature type="compositionally biased region" description="Low complexity" evidence="4">
    <location>
        <begin position="33"/>
        <end position="67"/>
    </location>
</feature>
<dbReference type="Pfam" id="PF13407">
    <property type="entry name" value="Peripla_BP_4"/>
    <property type="match status" value="1"/>
</dbReference>
<dbReference type="RefSeq" id="WP_238726266.1">
    <property type="nucleotide sequence ID" value="NZ_JAHQCX010000002.1"/>
</dbReference>
<dbReference type="InterPro" id="IPR025997">
    <property type="entry name" value="SBP_2_dom"/>
</dbReference>
<comment type="similarity">
    <text evidence="2">Belongs to the bacterial solute-binding protein 2 family.</text>
</comment>
<feature type="signal peptide" evidence="5">
    <location>
        <begin position="1"/>
        <end position="20"/>
    </location>
</feature>
<keyword evidence="8" id="KW-1185">Reference proteome</keyword>
<evidence type="ECO:0000256" key="5">
    <source>
        <dbReference type="SAM" id="SignalP"/>
    </source>
</evidence>
<dbReference type="Gene3D" id="3.40.50.2300">
    <property type="match status" value="2"/>
</dbReference>
<evidence type="ECO:0000256" key="2">
    <source>
        <dbReference type="ARBA" id="ARBA00007639"/>
    </source>
</evidence>
<evidence type="ECO:0000259" key="6">
    <source>
        <dbReference type="Pfam" id="PF13407"/>
    </source>
</evidence>
<name>A0ABS6K3P3_9FIRM</name>
<dbReference type="PANTHER" id="PTHR46847:SF1">
    <property type="entry name" value="D-ALLOSE-BINDING PERIPLASMIC PROTEIN-RELATED"/>
    <property type="match status" value="1"/>
</dbReference>
<comment type="caution">
    <text evidence="7">The sequence shown here is derived from an EMBL/GenBank/DDBJ whole genome shotgun (WGS) entry which is preliminary data.</text>
</comment>
<evidence type="ECO:0000256" key="1">
    <source>
        <dbReference type="ARBA" id="ARBA00004196"/>
    </source>
</evidence>
<keyword evidence="3 5" id="KW-0732">Signal</keyword>
<proteinExistence type="inferred from homology"/>
<protein>
    <submittedName>
        <fullName evidence="7">Substrate-binding domain-containing protein</fullName>
    </submittedName>
</protein>
<evidence type="ECO:0000256" key="4">
    <source>
        <dbReference type="SAM" id="MobiDB-lite"/>
    </source>
</evidence>
<dbReference type="SUPFAM" id="SSF53822">
    <property type="entry name" value="Periplasmic binding protein-like I"/>
    <property type="match status" value="1"/>
</dbReference>
<dbReference type="InterPro" id="IPR028082">
    <property type="entry name" value="Peripla_BP_I"/>
</dbReference>
<evidence type="ECO:0000256" key="3">
    <source>
        <dbReference type="ARBA" id="ARBA00022729"/>
    </source>
</evidence>
<feature type="region of interest" description="Disordered" evidence="4">
    <location>
        <begin position="27"/>
        <end position="67"/>
    </location>
</feature>
<evidence type="ECO:0000313" key="8">
    <source>
        <dbReference type="Proteomes" id="UP001314681"/>
    </source>
</evidence>
<dbReference type="Proteomes" id="UP001314681">
    <property type="component" value="Unassembled WGS sequence"/>
</dbReference>
<gene>
    <name evidence="7" type="ORF">KTH90_03800</name>
</gene>
<sequence length="367" mass="38215">MKRSFSKVLAILVSMTMVMAALSACGTQKEEPAASGGTAGSTAAGETKTAEPAAAPDADSAGDQAPAAGDITIGTSISTLTNEFFVAMKLGLEEAAKENGVKIVETNADNDTAKQTSQIEDLISQGASAIICNPIDSDAIVTAQQKAVDAGIPLIYADRGSTSDGYTAFLATDNVAMGAIAADKIAEFLTDKYGEPKGKVVEIEGLAGASATRDRGEGFHKQLEEKYPDIEVVAQQAGDFNQETSLNVMQNIIQAQPEFDAVYGHNDDCTLGALKAIEGSGLLKPAGDKEHIYIVGIDGVADALEAIRQGSIDVTISQDPIGMGKKAIELAIQAVNGETVEKDQIQGHYVIDSTNVDDETNWANAVK</sequence>
<evidence type="ECO:0000313" key="7">
    <source>
        <dbReference type="EMBL" id="MBU9725131.1"/>
    </source>
</evidence>
<organism evidence="7 8">
    <name type="scientific">Diplocloster modestus</name>
    <dbReference type="NCBI Taxonomy" id="2850322"/>
    <lineage>
        <taxon>Bacteria</taxon>
        <taxon>Bacillati</taxon>
        <taxon>Bacillota</taxon>
        <taxon>Clostridia</taxon>
        <taxon>Lachnospirales</taxon>
        <taxon>Lachnospiraceae</taxon>
        <taxon>Diplocloster</taxon>
    </lineage>
</organism>
<dbReference type="PANTHER" id="PTHR46847">
    <property type="entry name" value="D-ALLOSE-BINDING PERIPLASMIC PROTEIN-RELATED"/>
    <property type="match status" value="1"/>
</dbReference>
<dbReference type="PROSITE" id="PS51257">
    <property type="entry name" value="PROKAR_LIPOPROTEIN"/>
    <property type="match status" value="1"/>
</dbReference>
<feature type="domain" description="Periplasmic binding protein" evidence="6">
    <location>
        <begin position="73"/>
        <end position="338"/>
    </location>
</feature>
<accession>A0ABS6K3P3</accession>